<proteinExistence type="inferred from homology"/>
<dbReference type="InterPro" id="IPR027799">
    <property type="entry name" value="Rtf2_RING-finger"/>
</dbReference>
<evidence type="ECO:0008006" key="5">
    <source>
        <dbReference type="Google" id="ProtNLM"/>
    </source>
</evidence>
<dbReference type="CDD" id="cd16653">
    <property type="entry name" value="RING-like_Rtf2"/>
    <property type="match status" value="1"/>
</dbReference>
<dbReference type="EnsemblProtists" id="EOD27569">
    <property type="protein sequence ID" value="EOD27569"/>
    <property type="gene ID" value="EMIHUDRAFT_457121"/>
</dbReference>
<dbReference type="PANTHER" id="PTHR12775">
    <property type="entry name" value="PROTEIN C20ORF43 HOMOLOG"/>
    <property type="match status" value="1"/>
</dbReference>
<dbReference type="RefSeq" id="XP_005779998.1">
    <property type="nucleotide sequence ID" value="XM_005779941.1"/>
</dbReference>
<evidence type="ECO:0000313" key="4">
    <source>
        <dbReference type="Proteomes" id="UP000013827"/>
    </source>
</evidence>
<name>A0A0D3JVN4_EMIH1</name>
<dbReference type="GeneID" id="17273113"/>
<dbReference type="KEGG" id="ehx:EMIHUDRAFT_457121"/>
<dbReference type="Pfam" id="PF04641">
    <property type="entry name" value="Rtf2"/>
    <property type="match status" value="1"/>
</dbReference>
<dbReference type="GO" id="GO:0006274">
    <property type="term" value="P:DNA replication termination"/>
    <property type="evidence" value="ECO:0007669"/>
    <property type="project" value="TreeGrafter"/>
</dbReference>
<organism evidence="3 4">
    <name type="scientific">Emiliania huxleyi (strain CCMP1516)</name>
    <dbReference type="NCBI Taxonomy" id="280463"/>
    <lineage>
        <taxon>Eukaryota</taxon>
        <taxon>Haptista</taxon>
        <taxon>Haptophyta</taxon>
        <taxon>Prymnesiophyceae</taxon>
        <taxon>Isochrysidales</taxon>
        <taxon>Noelaerhabdaceae</taxon>
        <taxon>Emiliania</taxon>
    </lineage>
</organism>
<dbReference type="PANTHER" id="PTHR12775:SF0">
    <property type="entry name" value="REPLICATION TERMINATION FACTOR 2"/>
    <property type="match status" value="1"/>
</dbReference>
<accession>A0A0D3JVN4</accession>
<evidence type="ECO:0000313" key="3">
    <source>
        <dbReference type="EnsemblProtists" id="EOD27569"/>
    </source>
</evidence>
<dbReference type="PaxDb" id="2903-EOD27569"/>
<dbReference type="HOGENOM" id="CLU_1236979_0_0_1"/>
<reference evidence="3" key="2">
    <citation type="submission" date="2024-10" db="UniProtKB">
        <authorList>
            <consortium name="EnsemblProtists"/>
        </authorList>
    </citation>
    <scope>IDENTIFICATION</scope>
</reference>
<sequence>MALPSSSAGRLGPILRLRGGGGDGGVYPLTHTEMQWMQSANMGVGTGIGAVARDHRHWADRASEDALRLDRATLCAASSKPLAPPVVVTELGLLCNKEELLERLLSKSMPQHLAHVQSLRDFAEATLHPNPHYAADKAAKGGEAAEDREVPFVCPIAGTPMNGRSPFVFLRPSGRVVSERALKGVGATACPVTDVPLGERAWRAGAGKGADESSRGGRCGGRRR</sequence>
<dbReference type="Proteomes" id="UP000013827">
    <property type="component" value="Unassembled WGS sequence"/>
</dbReference>
<dbReference type="eggNOG" id="KOG3113">
    <property type="taxonomic scope" value="Eukaryota"/>
</dbReference>
<dbReference type="AlphaFoldDB" id="A0A0D3JVN4"/>
<feature type="region of interest" description="Disordered" evidence="2">
    <location>
        <begin position="203"/>
        <end position="224"/>
    </location>
</feature>
<evidence type="ECO:0000256" key="1">
    <source>
        <dbReference type="ARBA" id="ARBA00009885"/>
    </source>
</evidence>
<comment type="similarity">
    <text evidence="1">Belongs to the rtf2 family.</text>
</comment>
<evidence type="ECO:0000256" key="2">
    <source>
        <dbReference type="SAM" id="MobiDB-lite"/>
    </source>
</evidence>
<dbReference type="InterPro" id="IPR006735">
    <property type="entry name" value="Rtf2"/>
</dbReference>
<dbReference type="STRING" id="2903.R1F333"/>
<reference evidence="4" key="1">
    <citation type="journal article" date="2013" name="Nature">
        <title>Pan genome of the phytoplankton Emiliania underpins its global distribution.</title>
        <authorList>
            <person name="Read B.A."/>
            <person name="Kegel J."/>
            <person name="Klute M.J."/>
            <person name="Kuo A."/>
            <person name="Lefebvre S.C."/>
            <person name="Maumus F."/>
            <person name="Mayer C."/>
            <person name="Miller J."/>
            <person name="Monier A."/>
            <person name="Salamov A."/>
            <person name="Young J."/>
            <person name="Aguilar M."/>
            <person name="Claverie J.M."/>
            <person name="Frickenhaus S."/>
            <person name="Gonzalez K."/>
            <person name="Herman E.K."/>
            <person name="Lin Y.C."/>
            <person name="Napier J."/>
            <person name="Ogata H."/>
            <person name="Sarno A.F."/>
            <person name="Shmutz J."/>
            <person name="Schroeder D."/>
            <person name="de Vargas C."/>
            <person name="Verret F."/>
            <person name="von Dassow P."/>
            <person name="Valentin K."/>
            <person name="Van de Peer Y."/>
            <person name="Wheeler G."/>
            <person name="Dacks J.B."/>
            <person name="Delwiche C.F."/>
            <person name="Dyhrman S.T."/>
            <person name="Glockner G."/>
            <person name="John U."/>
            <person name="Richards T."/>
            <person name="Worden A.Z."/>
            <person name="Zhang X."/>
            <person name="Grigoriev I.V."/>
            <person name="Allen A.E."/>
            <person name="Bidle K."/>
            <person name="Borodovsky M."/>
            <person name="Bowler C."/>
            <person name="Brownlee C."/>
            <person name="Cock J.M."/>
            <person name="Elias M."/>
            <person name="Gladyshev V.N."/>
            <person name="Groth M."/>
            <person name="Guda C."/>
            <person name="Hadaegh A."/>
            <person name="Iglesias-Rodriguez M.D."/>
            <person name="Jenkins J."/>
            <person name="Jones B.M."/>
            <person name="Lawson T."/>
            <person name="Leese F."/>
            <person name="Lindquist E."/>
            <person name="Lobanov A."/>
            <person name="Lomsadze A."/>
            <person name="Malik S.B."/>
            <person name="Marsh M.E."/>
            <person name="Mackinder L."/>
            <person name="Mock T."/>
            <person name="Mueller-Roeber B."/>
            <person name="Pagarete A."/>
            <person name="Parker M."/>
            <person name="Probert I."/>
            <person name="Quesneville H."/>
            <person name="Raines C."/>
            <person name="Rensing S.A."/>
            <person name="Riano-Pachon D.M."/>
            <person name="Richier S."/>
            <person name="Rokitta S."/>
            <person name="Shiraiwa Y."/>
            <person name="Soanes D.M."/>
            <person name="van der Giezen M."/>
            <person name="Wahlund T.M."/>
            <person name="Williams B."/>
            <person name="Wilson W."/>
            <person name="Wolfe G."/>
            <person name="Wurch L.L."/>
        </authorList>
    </citation>
    <scope>NUCLEOTIDE SEQUENCE</scope>
</reference>
<dbReference type="GO" id="GO:0005634">
    <property type="term" value="C:nucleus"/>
    <property type="evidence" value="ECO:0007669"/>
    <property type="project" value="TreeGrafter"/>
</dbReference>
<keyword evidence="4" id="KW-1185">Reference proteome</keyword>
<protein>
    <recommendedName>
        <fullName evidence="5">Replication termination factor 2</fullName>
    </recommendedName>
</protein>